<dbReference type="RefSeq" id="WP_008769890.1">
    <property type="nucleotide sequence ID" value="NZ_JGEU01000043.1"/>
</dbReference>
<dbReference type="EMBL" id="JGEU01000043">
    <property type="protein sequence ID" value="EYB08407.1"/>
    <property type="molecule type" value="Genomic_DNA"/>
</dbReference>
<dbReference type="Pfam" id="PF01370">
    <property type="entry name" value="Epimerase"/>
    <property type="match status" value="1"/>
</dbReference>
<gene>
    <name evidence="2" type="ORF">M119_3637</name>
</gene>
<dbReference type="SUPFAM" id="SSF51735">
    <property type="entry name" value="NAD(P)-binding Rossmann-fold domains"/>
    <property type="match status" value="1"/>
</dbReference>
<evidence type="ECO:0000313" key="2">
    <source>
        <dbReference type="EMBL" id="EYB08407.1"/>
    </source>
</evidence>
<comment type="caution">
    <text evidence="2">The sequence shown here is derived from an EMBL/GenBank/DDBJ whole genome shotgun (WGS) entry which is preliminary data.</text>
</comment>
<name>A0AB73AH59_BACFG</name>
<proteinExistence type="predicted"/>
<dbReference type="Proteomes" id="UP000021175">
    <property type="component" value="Unassembled WGS sequence"/>
</dbReference>
<protein>
    <submittedName>
        <fullName evidence="2">Polysaccharide biosynthesis family protein</fullName>
    </submittedName>
</protein>
<organism evidence="2 3">
    <name type="scientific">Bacteroides fragilis str. 3783N1-6</name>
    <dbReference type="NCBI Taxonomy" id="1339310"/>
    <lineage>
        <taxon>Bacteria</taxon>
        <taxon>Pseudomonadati</taxon>
        <taxon>Bacteroidota</taxon>
        <taxon>Bacteroidia</taxon>
        <taxon>Bacteroidales</taxon>
        <taxon>Bacteroidaceae</taxon>
        <taxon>Bacteroides</taxon>
    </lineage>
</organism>
<dbReference type="InterPro" id="IPR036291">
    <property type="entry name" value="NAD(P)-bd_dom_sf"/>
</dbReference>
<dbReference type="Gene3D" id="3.40.50.720">
    <property type="entry name" value="NAD(P)-binding Rossmann-like Domain"/>
    <property type="match status" value="1"/>
</dbReference>
<reference evidence="2 3" key="1">
    <citation type="submission" date="2014-02" db="EMBL/GenBank/DDBJ databases">
        <authorList>
            <person name="Sears C."/>
            <person name="Carroll K."/>
            <person name="Sack B.R."/>
            <person name="Qadri F."/>
            <person name="Myers L.L."/>
            <person name="Chung G.-T."/>
            <person name="Escheverria P."/>
            <person name="Fraser C.M."/>
            <person name="Sadzewicz L."/>
            <person name="Shefchek K.A."/>
            <person name="Tallon L."/>
            <person name="Das S.P."/>
            <person name="Daugherty S."/>
            <person name="Mongodin E.F."/>
        </authorList>
    </citation>
    <scope>NUCLEOTIDE SEQUENCE [LARGE SCALE GENOMIC DNA]</scope>
    <source>
        <strain evidence="2 3">3783N1-6</strain>
    </source>
</reference>
<dbReference type="PANTHER" id="PTHR43245">
    <property type="entry name" value="BIFUNCTIONAL POLYMYXIN RESISTANCE PROTEIN ARNA"/>
    <property type="match status" value="1"/>
</dbReference>
<dbReference type="AlphaFoldDB" id="A0AB73AH59"/>
<evidence type="ECO:0000313" key="3">
    <source>
        <dbReference type="Proteomes" id="UP000021175"/>
    </source>
</evidence>
<feature type="domain" description="NAD-dependent epimerase/dehydratase" evidence="1">
    <location>
        <begin position="3"/>
        <end position="220"/>
    </location>
</feature>
<dbReference type="InterPro" id="IPR050177">
    <property type="entry name" value="Lipid_A_modif_metabolic_enz"/>
</dbReference>
<evidence type="ECO:0000259" key="1">
    <source>
        <dbReference type="Pfam" id="PF01370"/>
    </source>
</evidence>
<accession>A0AB73AH59</accession>
<dbReference type="InterPro" id="IPR001509">
    <property type="entry name" value="Epimerase_deHydtase"/>
</dbReference>
<sequence length="329" mass="37413">MKITLIGASGFVGTRLIELLKQNNYFLQNVDKKQSRFHSEITVIADVLDKNNLVTLLDNTDVVILLAAEHRDDVTPTSLYYDVNVGGMRNTLEAMEANGVKRIIFTSSVAVYGLNKNNPTETYPADPFNHYGKSKWEAEKVLQEWYKVHPDWNINVIRPTVIFGERNRGNVYNLLKQISSGRFLMVGKGNNKKSMAYVGNIVAFIKFLIENKTTGYEVYNYIDKPDFTMNELVDHVSKVLNKHIPSVHYPLWLGMLGGFCFDVLAFITRRKLTISSVRVKKFCATTQFDATKVQNTDFRAPYTLAEGLARTLEFEFIHNASNGITFISE</sequence>